<accession>A0A1I4A5K4</accession>
<gene>
    <name evidence="2" type="ORF">SAMN05192584_106292</name>
</gene>
<dbReference type="AlphaFoldDB" id="A0A1I4A5K4"/>
<keyword evidence="3" id="KW-1185">Reference proteome</keyword>
<sequence>MQKDVINNDPLAGDEENRKPTVGVTVTIPLRTAEDTEEE</sequence>
<organism evidence="2 3">
    <name type="scientific">Streptomyces pini</name>
    <dbReference type="NCBI Taxonomy" id="1520580"/>
    <lineage>
        <taxon>Bacteria</taxon>
        <taxon>Bacillati</taxon>
        <taxon>Actinomycetota</taxon>
        <taxon>Actinomycetes</taxon>
        <taxon>Kitasatosporales</taxon>
        <taxon>Streptomycetaceae</taxon>
        <taxon>Streptomyces</taxon>
    </lineage>
</organism>
<proteinExistence type="predicted"/>
<reference evidence="3" key="1">
    <citation type="submission" date="2016-10" db="EMBL/GenBank/DDBJ databases">
        <authorList>
            <person name="Varghese N."/>
            <person name="Submissions S."/>
        </authorList>
    </citation>
    <scope>NUCLEOTIDE SEQUENCE [LARGE SCALE GENOMIC DNA]</scope>
    <source>
        <strain evidence="3">PL19</strain>
    </source>
</reference>
<evidence type="ECO:0000256" key="1">
    <source>
        <dbReference type="SAM" id="MobiDB-lite"/>
    </source>
</evidence>
<dbReference type="Proteomes" id="UP000198928">
    <property type="component" value="Unassembled WGS sequence"/>
</dbReference>
<feature type="region of interest" description="Disordered" evidence="1">
    <location>
        <begin position="1"/>
        <end position="39"/>
    </location>
</feature>
<dbReference type="EMBL" id="FOSG01000006">
    <property type="protein sequence ID" value="SFK51201.1"/>
    <property type="molecule type" value="Genomic_DNA"/>
</dbReference>
<protein>
    <submittedName>
        <fullName evidence="2">Uncharacterized protein</fullName>
    </submittedName>
</protein>
<name>A0A1I4A5K4_9ACTN</name>
<evidence type="ECO:0000313" key="3">
    <source>
        <dbReference type="Proteomes" id="UP000198928"/>
    </source>
</evidence>
<evidence type="ECO:0000313" key="2">
    <source>
        <dbReference type="EMBL" id="SFK51201.1"/>
    </source>
</evidence>